<protein>
    <recommendedName>
        <fullName evidence="1">HNH nuclease domain-containing protein</fullName>
    </recommendedName>
</protein>
<accession>A0A0C9SN67</accession>
<dbReference type="OrthoDB" id="2104739at2759"/>
<dbReference type="Proteomes" id="UP000053647">
    <property type="component" value="Unassembled WGS sequence"/>
</dbReference>
<feature type="domain" description="HNH nuclease" evidence="1">
    <location>
        <begin position="110"/>
        <end position="178"/>
    </location>
</feature>
<dbReference type="AlphaFoldDB" id="A0A0C9SN67"/>
<proteinExistence type="predicted"/>
<dbReference type="EMBL" id="KN819907">
    <property type="protein sequence ID" value="KIJ07394.1"/>
    <property type="molecule type" value="Genomic_DNA"/>
</dbReference>
<keyword evidence="3" id="KW-1185">Reference proteome</keyword>
<name>A0A0C9SN67_PAXIN</name>
<evidence type="ECO:0000313" key="3">
    <source>
        <dbReference type="Proteomes" id="UP000053647"/>
    </source>
</evidence>
<gene>
    <name evidence="2" type="ORF">PAXINDRAFT_102978</name>
</gene>
<reference evidence="2 3" key="1">
    <citation type="submission" date="2014-06" db="EMBL/GenBank/DDBJ databases">
        <authorList>
            <consortium name="DOE Joint Genome Institute"/>
            <person name="Kuo A."/>
            <person name="Kohler A."/>
            <person name="Nagy L.G."/>
            <person name="Floudas D."/>
            <person name="Copeland A."/>
            <person name="Barry K.W."/>
            <person name="Cichocki N."/>
            <person name="Veneault-Fourrey C."/>
            <person name="LaButti K."/>
            <person name="Lindquist E.A."/>
            <person name="Lipzen A."/>
            <person name="Lundell T."/>
            <person name="Morin E."/>
            <person name="Murat C."/>
            <person name="Sun H."/>
            <person name="Tunlid A."/>
            <person name="Henrissat B."/>
            <person name="Grigoriev I.V."/>
            <person name="Hibbett D.S."/>
            <person name="Martin F."/>
            <person name="Nordberg H.P."/>
            <person name="Cantor M.N."/>
            <person name="Hua S.X."/>
        </authorList>
    </citation>
    <scope>NUCLEOTIDE SEQUENCE [LARGE SCALE GENOMIC DNA]</scope>
    <source>
        <strain evidence="2 3">ATCC 200175</strain>
    </source>
</reference>
<dbReference type="Pfam" id="PF13391">
    <property type="entry name" value="HNH_2"/>
    <property type="match status" value="1"/>
</dbReference>
<dbReference type="HOGENOM" id="CLU_049186_1_0_1"/>
<evidence type="ECO:0000313" key="2">
    <source>
        <dbReference type="EMBL" id="KIJ07394.1"/>
    </source>
</evidence>
<organism evidence="2 3">
    <name type="scientific">Paxillus involutus ATCC 200175</name>
    <dbReference type="NCBI Taxonomy" id="664439"/>
    <lineage>
        <taxon>Eukaryota</taxon>
        <taxon>Fungi</taxon>
        <taxon>Dikarya</taxon>
        <taxon>Basidiomycota</taxon>
        <taxon>Agaricomycotina</taxon>
        <taxon>Agaricomycetes</taxon>
        <taxon>Agaricomycetidae</taxon>
        <taxon>Boletales</taxon>
        <taxon>Paxilineae</taxon>
        <taxon>Paxillaceae</taxon>
        <taxon>Paxillus</taxon>
    </lineage>
</organism>
<sequence>MLCISILRHCILADLGKFYCVRFISLFKKSKARTPAPSSHPSRRSFDICKDIKMDEMTEPPKTHRAAKCQALVRDNYSCLVTEEVDFDVARNDADVRQMANAEGRFAVQTQCAHILPRSINRNISGTKEGSDKYAASVWTVLERFGYEHLFSELDGANIHQLQNILTLGSSIRHCFDTLNLWFEPTDIMPNTYKVCWAGDLVPIRNAKTTVTFVSRSELPLPSPDYLHIHATCAKVANLSGAGDYIDKVLRDLEDIQVLSEDGAFAELLEHALLPLD</sequence>
<reference evidence="3" key="2">
    <citation type="submission" date="2015-01" db="EMBL/GenBank/DDBJ databases">
        <title>Evolutionary Origins and Diversification of the Mycorrhizal Mutualists.</title>
        <authorList>
            <consortium name="DOE Joint Genome Institute"/>
            <consortium name="Mycorrhizal Genomics Consortium"/>
            <person name="Kohler A."/>
            <person name="Kuo A."/>
            <person name="Nagy L.G."/>
            <person name="Floudas D."/>
            <person name="Copeland A."/>
            <person name="Barry K.W."/>
            <person name="Cichocki N."/>
            <person name="Veneault-Fourrey C."/>
            <person name="LaButti K."/>
            <person name="Lindquist E.A."/>
            <person name="Lipzen A."/>
            <person name="Lundell T."/>
            <person name="Morin E."/>
            <person name="Murat C."/>
            <person name="Riley R."/>
            <person name="Ohm R."/>
            <person name="Sun H."/>
            <person name="Tunlid A."/>
            <person name="Henrissat B."/>
            <person name="Grigoriev I.V."/>
            <person name="Hibbett D.S."/>
            <person name="Martin F."/>
        </authorList>
    </citation>
    <scope>NUCLEOTIDE SEQUENCE [LARGE SCALE GENOMIC DNA]</scope>
    <source>
        <strain evidence="3">ATCC 200175</strain>
    </source>
</reference>
<dbReference type="InterPro" id="IPR003615">
    <property type="entry name" value="HNH_nuc"/>
</dbReference>
<evidence type="ECO:0000259" key="1">
    <source>
        <dbReference type="Pfam" id="PF13391"/>
    </source>
</evidence>